<evidence type="ECO:0000256" key="4">
    <source>
        <dbReference type="ARBA" id="ARBA00011218"/>
    </source>
</evidence>
<dbReference type="FunFam" id="3.90.1170.20:FF:000001">
    <property type="entry name" value="Nicotinate-nucleotide diphosphorylase (Carboxylating)"/>
    <property type="match status" value="1"/>
</dbReference>
<dbReference type="SUPFAM" id="SSF51690">
    <property type="entry name" value="Nicotinate/Quinolinate PRTase C-terminal domain-like"/>
    <property type="match status" value="1"/>
</dbReference>
<dbReference type="GO" id="GO:0034213">
    <property type="term" value="P:quinolinate catabolic process"/>
    <property type="evidence" value="ECO:0007669"/>
    <property type="project" value="TreeGrafter"/>
</dbReference>
<evidence type="ECO:0000256" key="1">
    <source>
        <dbReference type="ARBA" id="ARBA00003237"/>
    </source>
</evidence>
<dbReference type="GO" id="GO:0005737">
    <property type="term" value="C:cytoplasm"/>
    <property type="evidence" value="ECO:0007669"/>
    <property type="project" value="TreeGrafter"/>
</dbReference>
<evidence type="ECO:0000313" key="16">
    <source>
        <dbReference type="Proteomes" id="UP000324326"/>
    </source>
</evidence>
<evidence type="ECO:0000256" key="9">
    <source>
        <dbReference type="ARBA" id="ARBA00033102"/>
    </source>
</evidence>
<evidence type="ECO:0000256" key="2">
    <source>
        <dbReference type="ARBA" id="ARBA00004893"/>
    </source>
</evidence>
<dbReference type="InterPro" id="IPR027277">
    <property type="entry name" value="NadC/ModD"/>
</dbReference>
<dbReference type="Pfam" id="PF01729">
    <property type="entry name" value="QRPTase_C"/>
    <property type="match status" value="1"/>
</dbReference>
<comment type="function">
    <text evidence="1">Involved in the catabolism of quinolinic acid (QA).</text>
</comment>
<comment type="pathway">
    <text evidence="2">Cofactor biosynthesis; NAD(+) biosynthesis; nicotinate D-ribonucleotide from quinolinate: step 1/1.</text>
</comment>
<reference evidence="15 16" key="1">
    <citation type="submission" date="2018-08" db="EMBL/GenBank/DDBJ databases">
        <title>Bacillus phenotypic plasticity.</title>
        <authorList>
            <person name="Hurtado E."/>
        </authorList>
    </citation>
    <scope>NUCLEOTIDE SEQUENCE [LARGE SCALE GENOMIC DNA]</scope>
    <source>
        <strain evidence="15 16">427</strain>
    </source>
</reference>
<dbReference type="Proteomes" id="UP000324326">
    <property type="component" value="Unassembled WGS sequence"/>
</dbReference>
<protein>
    <recommendedName>
        <fullName evidence="11">Probable nicotinate-nucleotide pyrophosphorylase [carboxylating]</fullName>
        <ecNumber evidence="5">2.4.2.19</ecNumber>
    </recommendedName>
    <alternativeName>
        <fullName evidence="9">Quinolinate phosphoribosyltransferase [decarboxylating]</fullName>
    </alternativeName>
</protein>
<dbReference type="InterPro" id="IPR036068">
    <property type="entry name" value="Nicotinate_pribotase-like_C"/>
</dbReference>
<sequence length="285" mass="30899">MQKLKLRQMLEEFFKEDIGWGDLTSQAVFNENHQCEAVITAKEDGLFAGAMVIKEGFRLINETIAVDLRKKDGEPVDKGDAIAYLKGPAASLLTGERVVLNLIQRMSGIATLTNQSVIRLNDPSISICDTRKTTPGLRMLEKYAVKTGGGTNHRFGLDGGVMIKDNHIAACGSILKAVEKARAACGHMVMIEVEIESEKELMDAIEAGADIIMFDNCPPETVKAFAEMTPPGIITEASGGISFENLPAYRGTGVDCISLGYLTHSAKSLDFSMNVDLKNEAGLER</sequence>
<dbReference type="EC" id="2.4.2.19" evidence="5"/>
<evidence type="ECO:0000256" key="3">
    <source>
        <dbReference type="ARBA" id="ARBA00009400"/>
    </source>
</evidence>
<dbReference type="InterPro" id="IPR002638">
    <property type="entry name" value="Quinolinate_PRibosylTrfase_C"/>
</dbReference>
<gene>
    <name evidence="15" type="ORF">DX927_19580</name>
</gene>
<evidence type="ECO:0000259" key="13">
    <source>
        <dbReference type="Pfam" id="PF01729"/>
    </source>
</evidence>
<feature type="domain" description="Quinolinate phosphoribosyl transferase C-terminal" evidence="13">
    <location>
        <begin position="109"/>
        <end position="273"/>
    </location>
</feature>
<dbReference type="UniPathway" id="UPA00253">
    <property type="reaction ID" value="UER00331"/>
</dbReference>
<evidence type="ECO:0000256" key="6">
    <source>
        <dbReference type="ARBA" id="ARBA00022642"/>
    </source>
</evidence>
<dbReference type="PANTHER" id="PTHR32179">
    <property type="entry name" value="NICOTINATE-NUCLEOTIDE PYROPHOSPHORYLASE [CARBOXYLATING]"/>
    <property type="match status" value="1"/>
</dbReference>
<dbReference type="FunFam" id="3.20.20.70:FF:000030">
    <property type="entry name" value="Nicotinate-nucleotide pyrophosphorylase, carboxylating"/>
    <property type="match status" value="1"/>
</dbReference>
<dbReference type="STRING" id="1925020.BTA30_18965"/>
<comment type="catalytic activity">
    <reaction evidence="10">
        <text>nicotinate beta-D-ribonucleotide + CO2 + diphosphate = quinolinate + 5-phospho-alpha-D-ribose 1-diphosphate + 2 H(+)</text>
        <dbReference type="Rhea" id="RHEA:12733"/>
        <dbReference type="ChEBI" id="CHEBI:15378"/>
        <dbReference type="ChEBI" id="CHEBI:16526"/>
        <dbReference type="ChEBI" id="CHEBI:29959"/>
        <dbReference type="ChEBI" id="CHEBI:33019"/>
        <dbReference type="ChEBI" id="CHEBI:57502"/>
        <dbReference type="ChEBI" id="CHEBI:58017"/>
        <dbReference type="EC" id="2.4.2.19"/>
    </reaction>
</comment>
<evidence type="ECO:0000256" key="5">
    <source>
        <dbReference type="ARBA" id="ARBA00011944"/>
    </source>
</evidence>
<keyword evidence="6" id="KW-0662">Pyridine nucleotide biosynthesis</keyword>
<evidence type="ECO:0000259" key="14">
    <source>
        <dbReference type="Pfam" id="PF02749"/>
    </source>
</evidence>
<dbReference type="SUPFAM" id="SSF54675">
    <property type="entry name" value="Nicotinate/Quinolinate PRTase N-terminal domain-like"/>
    <property type="match status" value="1"/>
</dbReference>
<evidence type="ECO:0000256" key="12">
    <source>
        <dbReference type="PIRNR" id="PIRNR006250"/>
    </source>
</evidence>
<evidence type="ECO:0000256" key="10">
    <source>
        <dbReference type="ARBA" id="ARBA00047445"/>
    </source>
</evidence>
<dbReference type="AlphaFoldDB" id="A0A5M8RS65"/>
<dbReference type="InterPro" id="IPR013785">
    <property type="entry name" value="Aldolase_TIM"/>
</dbReference>
<comment type="caution">
    <text evidence="15">The sequence shown here is derived from an EMBL/GenBank/DDBJ whole genome shotgun (WGS) entry which is preliminary data.</text>
</comment>
<keyword evidence="7 12" id="KW-0328">Glycosyltransferase</keyword>
<dbReference type="InterPro" id="IPR004393">
    <property type="entry name" value="NadC"/>
</dbReference>
<dbReference type="InterPro" id="IPR022412">
    <property type="entry name" value="Quinolinate_PRibosylTrfase_N"/>
</dbReference>
<accession>A0A5M8RS65</accession>
<dbReference type="PIRSF" id="PIRSF006250">
    <property type="entry name" value="NadC_ModD"/>
    <property type="match status" value="1"/>
</dbReference>
<evidence type="ECO:0000313" key="15">
    <source>
        <dbReference type="EMBL" id="KAA6448752.1"/>
    </source>
</evidence>
<proteinExistence type="inferred from homology"/>
<evidence type="ECO:0000256" key="8">
    <source>
        <dbReference type="ARBA" id="ARBA00022679"/>
    </source>
</evidence>
<comment type="subunit">
    <text evidence="4">Hexamer formed by 3 homodimers.</text>
</comment>
<dbReference type="GO" id="GO:0009435">
    <property type="term" value="P:NAD+ biosynthetic process"/>
    <property type="evidence" value="ECO:0007669"/>
    <property type="project" value="UniProtKB-UniPathway"/>
</dbReference>
<dbReference type="EMBL" id="QSND01000004">
    <property type="protein sequence ID" value="KAA6448752.1"/>
    <property type="molecule type" value="Genomic_DNA"/>
</dbReference>
<dbReference type="RefSeq" id="WP_148958207.1">
    <property type="nucleotide sequence ID" value="NZ_CM125431.1"/>
</dbReference>
<comment type="similarity">
    <text evidence="3 12">Belongs to the NadC/ModD family.</text>
</comment>
<dbReference type="Pfam" id="PF02749">
    <property type="entry name" value="QRPTase_N"/>
    <property type="match status" value="1"/>
</dbReference>
<name>A0A5M8RS65_9BACI</name>
<dbReference type="InterPro" id="IPR037128">
    <property type="entry name" value="Quinolinate_PRibosylTase_N_sf"/>
</dbReference>
<dbReference type="GO" id="GO:0004514">
    <property type="term" value="F:nicotinate-nucleotide diphosphorylase (carboxylating) activity"/>
    <property type="evidence" value="ECO:0007669"/>
    <property type="project" value="UniProtKB-EC"/>
</dbReference>
<evidence type="ECO:0000256" key="11">
    <source>
        <dbReference type="ARBA" id="ARBA00069173"/>
    </source>
</evidence>
<feature type="domain" description="Quinolinate phosphoribosyl transferase N-terminal" evidence="14">
    <location>
        <begin position="22"/>
        <end position="107"/>
    </location>
</feature>
<dbReference type="Gene3D" id="3.20.20.70">
    <property type="entry name" value="Aldolase class I"/>
    <property type="match status" value="1"/>
</dbReference>
<organism evidence="15 16">
    <name type="scientific">Bacillus swezeyi</name>
    <dbReference type="NCBI Taxonomy" id="1925020"/>
    <lineage>
        <taxon>Bacteria</taxon>
        <taxon>Bacillati</taxon>
        <taxon>Bacillota</taxon>
        <taxon>Bacilli</taxon>
        <taxon>Bacillales</taxon>
        <taxon>Bacillaceae</taxon>
        <taxon>Bacillus</taxon>
    </lineage>
</organism>
<evidence type="ECO:0000256" key="7">
    <source>
        <dbReference type="ARBA" id="ARBA00022676"/>
    </source>
</evidence>
<keyword evidence="8 12" id="KW-0808">Transferase</keyword>
<dbReference type="CDD" id="cd01572">
    <property type="entry name" value="QPRTase"/>
    <property type="match status" value="1"/>
</dbReference>
<dbReference type="NCBIfam" id="TIGR00078">
    <property type="entry name" value="nadC"/>
    <property type="match status" value="1"/>
</dbReference>
<dbReference type="PANTHER" id="PTHR32179:SF3">
    <property type="entry name" value="NICOTINATE-NUCLEOTIDE PYROPHOSPHORYLASE [CARBOXYLATING]"/>
    <property type="match status" value="1"/>
</dbReference>
<dbReference type="Gene3D" id="3.90.1170.20">
    <property type="entry name" value="Quinolinate phosphoribosyl transferase, N-terminal domain"/>
    <property type="match status" value="1"/>
</dbReference>